<dbReference type="SMART" id="SM00382">
    <property type="entry name" value="AAA"/>
    <property type="match status" value="1"/>
</dbReference>
<evidence type="ECO:0000256" key="1">
    <source>
        <dbReference type="ARBA" id="ARBA00005417"/>
    </source>
</evidence>
<dbReference type="InterPro" id="IPR003439">
    <property type="entry name" value="ABC_transporter-like_ATP-bd"/>
</dbReference>
<dbReference type="PROSITE" id="PS50893">
    <property type="entry name" value="ABC_TRANSPORTER_2"/>
    <property type="match status" value="1"/>
</dbReference>
<dbReference type="GO" id="GO:0005524">
    <property type="term" value="F:ATP binding"/>
    <property type="evidence" value="ECO:0007669"/>
    <property type="project" value="UniProtKB-KW"/>
</dbReference>
<keyword evidence="3" id="KW-0547">Nucleotide-binding</keyword>
<keyword evidence="4 6" id="KW-0067">ATP-binding</keyword>
<dbReference type="GO" id="GO:0016887">
    <property type="term" value="F:ATP hydrolysis activity"/>
    <property type="evidence" value="ECO:0007669"/>
    <property type="project" value="InterPro"/>
</dbReference>
<dbReference type="Proteomes" id="UP000460287">
    <property type="component" value="Unassembled WGS sequence"/>
</dbReference>
<evidence type="ECO:0000259" key="5">
    <source>
        <dbReference type="PROSITE" id="PS50893"/>
    </source>
</evidence>
<comment type="similarity">
    <text evidence="1">Belongs to the ABC transporter superfamily.</text>
</comment>
<dbReference type="EMBL" id="VULX01000009">
    <property type="protein sequence ID" value="MSR91307.1"/>
    <property type="molecule type" value="Genomic_DNA"/>
</dbReference>
<dbReference type="AlphaFoldDB" id="A0A7X2T167"/>
<evidence type="ECO:0000313" key="6">
    <source>
        <dbReference type="EMBL" id="MSR91307.1"/>
    </source>
</evidence>
<evidence type="ECO:0000256" key="2">
    <source>
        <dbReference type="ARBA" id="ARBA00022448"/>
    </source>
</evidence>
<comment type="caution">
    <text evidence="6">The sequence shown here is derived from an EMBL/GenBank/DDBJ whole genome shotgun (WGS) entry which is preliminary data.</text>
</comment>
<gene>
    <name evidence="6" type="ORF">FYJ33_07745</name>
</gene>
<reference evidence="6 7" key="1">
    <citation type="submission" date="2019-08" db="EMBL/GenBank/DDBJ databases">
        <title>In-depth cultivation of the pig gut microbiome towards novel bacterial diversity and tailored functional studies.</title>
        <authorList>
            <person name="Wylensek D."/>
            <person name="Hitch T.C.A."/>
            <person name="Clavel T."/>
        </authorList>
    </citation>
    <scope>NUCLEOTIDE SEQUENCE [LARGE SCALE GENOMIC DNA]</scope>
    <source>
        <strain evidence="6 7">WCA-383-APC-5B</strain>
    </source>
</reference>
<keyword evidence="7" id="KW-1185">Reference proteome</keyword>
<keyword evidence="2" id="KW-0813">Transport</keyword>
<sequence length="305" mass="33957">MSEVVLKTYNLSKKYKETMAVDKVSMTIKKGQIYGFIGQNGAGKTTIIRLITGLAHKTDGEIELFGQTNNLDESRESIGSLVESPAFYGNMTARENLEISRLVRGIGSKDSVDKVLELVNLKDTGKKKVKNFSLGMKQRLGIANALLGNPKFIILDEPINGLDPMSIVEIRELIKKLNNELGMTILISSHILGELSELATNYGIISHGKLIEEFTAKELREKCRQYIEIIVDDSKKATVLLEEKLGITNYEVINDNMIKVYEKLDETGKINTMLSLNNVEVKKILLKGQNLEEYFVSVVGGAINE</sequence>
<dbReference type="InterPro" id="IPR017871">
    <property type="entry name" value="ABC_transporter-like_CS"/>
</dbReference>
<organism evidence="6 7">
    <name type="scientific">Inconstantimicrobium porci</name>
    <dbReference type="NCBI Taxonomy" id="2652291"/>
    <lineage>
        <taxon>Bacteria</taxon>
        <taxon>Bacillati</taxon>
        <taxon>Bacillota</taxon>
        <taxon>Clostridia</taxon>
        <taxon>Eubacteriales</taxon>
        <taxon>Clostridiaceae</taxon>
        <taxon>Inconstantimicrobium</taxon>
    </lineage>
</organism>
<evidence type="ECO:0000313" key="7">
    <source>
        <dbReference type="Proteomes" id="UP000460287"/>
    </source>
</evidence>
<dbReference type="PANTHER" id="PTHR43335:SF8">
    <property type="entry name" value="ABC TRANSPORTER, ATP-BINDING PROTEIN"/>
    <property type="match status" value="1"/>
</dbReference>
<proteinExistence type="inferred from homology"/>
<dbReference type="InterPro" id="IPR027417">
    <property type="entry name" value="P-loop_NTPase"/>
</dbReference>
<evidence type="ECO:0000256" key="3">
    <source>
        <dbReference type="ARBA" id="ARBA00022741"/>
    </source>
</evidence>
<accession>A0A7X2T167</accession>
<dbReference type="PANTHER" id="PTHR43335">
    <property type="entry name" value="ABC TRANSPORTER, ATP-BINDING PROTEIN"/>
    <property type="match status" value="1"/>
</dbReference>
<feature type="domain" description="ABC transporter" evidence="5">
    <location>
        <begin position="6"/>
        <end position="232"/>
    </location>
</feature>
<dbReference type="RefSeq" id="WP_154531197.1">
    <property type="nucleotide sequence ID" value="NZ_VULX01000009.1"/>
</dbReference>
<protein>
    <submittedName>
        <fullName evidence="6">ATP-binding cassette domain-containing protein</fullName>
    </submittedName>
</protein>
<dbReference type="InterPro" id="IPR003593">
    <property type="entry name" value="AAA+_ATPase"/>
</dbReference>
<dbReference type="SUPFAM" id="SSF52540">
    <property type="entry name" value="P-loop containing nucleoside triphosphate hydrolases"/>
    <property type="match status" value="1"/>
</dbReference>
<dbReference type="PROSITE" id="PS00211">
    <property type="entry name" value="ABC_TRANSPORTER_1"/>
    <property type="match status" value="1"/>
</dbReference>
<evidence type="ECO:0000256" key="4">
    <source>
        <dbReference type="ARBA" id="ARBA00022840"/>
    </source>
</evidence>
<name>A0A7X2T167_9CLOT</name>
<dbReference type="Gene3D" id="3.40.50.300">
    <property type="entry name" value="P-loop containing nucleotide triphosphate hydrolases"/>
    <property type="match status" value="1"/>
</dbReference>
<dbReference type="Pfam" id="PF00005">
    <property type="entry name" value="ABC_tran"/>
    <property type="match status" value="1"/>
</dbReference>